<dbReference type="InterPro" id="IPR043128">
    <property type="entry name" value="Rev_trsase/Diguanyl_cyclase"/>
</dbReference>
<dbReference type="PANTHER" id="PTHR33121:SF79">
    <property type="entry name" value="CYCLIC DI-GMP PHOSPHODIESTERASE PDED-RELATED"/>
    <property type="match status" value="1"/>
</dbReference>
<dbReference type="Pfam" id="PF00563">
    <property type="entry name" value="EAL"/>
    <property type="match status" value="1"/>
</dbReference>
<proteinExistence type="predicted"/>
<evidence type="ECO:0000313" key="6">
    <source>
        <dbReference type="Proteomes" id="UP000477680"/>
    </source>
</evidence>
<dbReference type="EMBL" id="CP048711">
    <property type="protein sequence ID" value="QIB64769.1"/>
    <property type="molecule type" value="Genomic_DNA"/>
</dbReference>
<dbReference type="Pfam" id="PF16448">
    <property type="entry name" value="LapD_MoxY_N"/>
    <property type="match status" value="1"/>
</dbReference>
<dbReference type="PROSITE" id="PS50887">
    <property type="entry name" value="GGDEF"/>
    <property type="match status" value="1"/>
</dbReference>
<dbReference type="Gene3D" id="3.20.20.450">
    <property type="entry name" value="EAL domain"/>
    <property type="match status" value="1"/>
</dbReference>
<sequence>MSLFKQLWLAVILLLSVVFGGSLIVNSLSAKNYLEQQLYMKNVDNANALALSLTQQQADAVLLELTLAAQFDTGHYELIELRDPAGNSIIRREDSGASDTAPEWFMQLLPIEVAAGQAQVQSGWQQVGTLTLRSHSRFAYRELWASTRQLALLFLVAVLLAGLLGSYLLRIILRPLDAVIEQAEAIGERRFITIAEPRTREFRRVVAAMNLLSDRIRAMLKQEASRLEKWQREAHLDKVTGLLNRTPFMQTLEAALESDDVNASGSLALIRLGGLARLNQTYGRKAVDGLLAEVGTALNRIAAGQSRWVAARLNGADFALLAARSITPEQVGQEIQHAVREVIENRAMQQDITLPCAATLFEHGDSIAALMTRLDGALIAADREGQSRLSVPQAGDIEMMPVREQMQRWQSIFDQAFEKQKFSLARFPVAAGPNRELLHYEAPLRLEREGEQLTAGSFLAWANRLQLSAELDRHVIDLALRMIAVSGRQLAVNLSADALVDTGFPHWLGDHLANSGEAAARLWLEVPETAAFRHLDSFRKLCARARTYGCKVGIEHVGHQLADIGRLHDVGLDYLKVDASFVRDIDCNSDNQTLLRTLATVAHSIGLTVIAEGVRTETEWRQLEALGIDGATGPAVTAHEQRE</sequence>
<dbReference type="InterPro" id="IPR003660">
    <property type="entry name" value="HAMP_dom"/>
</dbReference>
<organism evidence="5 6">
    <name type="scientific">Kineobactrum salinum</name>
    <dbReference type="NCBI Taxonomy" id="2708301"/>
    <lineage>
        <taxon>Bacteria</taxon>
        <taxon>Pseudomonadati</taxon>
        <taxon>Pseudomonadota</taxon>
        <taxon>Gammaproteobacteria</taxon>
        <taxon>Cellvibrionales</taxon>
        <taxon>Halieaceae</taxon>
        <taxon>Kineobactrum</taxon>
    </lineage>
</organism>
<protein>
    <submittedName>
        <fullName evidence="5">EAL domain-containing protein</fullName>
    </submittedName>
</protein>
<dbReference type="InterPro" id="IPR032244">
    <property type="entry name" value="LapD_MoxY_N"/>
</dbReference>
<dbReference type="InterPro" id="IPR000160">
    <property type="entry name" value="GGDEF_dom"/>
</dbReference>
<dbReference type="InterPro" id="IPR035919">
    <property type="entry name" value="EAL_sf"/>
</dbReference>
<keyword evidence="1" id="KW-1133">Transmembrane helix</keyword>
<dbReference type="Gene3D" id="3.30.110.200">
    <property type="match status" value="1"/>
</dbReference>
<dbReference type="AlphaFoldDB" id="A0A6C0TZH5"/>
<dbReference type="InterPro" id="IPR029787">
    <property type="entry name" value="Nucleotide_cyclase"/>
</dbReference>
<feature type="domain" description="HAMP" evidence="3">
    <location>
        <begin position="170"/>
        <end position="221"/>
    </location>
</feature>
<dbReference type="Proteomes" id="UP000477680">
    <property type="component" value="Chromosome"/>
</dbReference>
<dbReference type="SMART" id="SM00267">
    <property type="entry name" value="GGDEF"/>
    <property type="match status" value="1"/>
</dbReference>
<evidence type="ECO:0000259" key="2">
    <source>
        <dbReference type="PROSITE" id="PS50883"/>
    </source>
</evidence>
<dbReference type="GO" id="GO:0016020">
    <property type="term" value="C:membrane"/>
    <property type="evidence" value="ECO:0007669"/>
    <property type="project" value="InterPro"/>
</dbReference>
<dbReference type="PANTHER" id="PTHR33121">
    <property type="entry name" value="CYCLIC DI-GMP PHOSPHODIESTERASE PDEF"/>
    <property type="match status" value="1"/>
</dbReference>
<dbReference type="SUPFAM" id="SSF55073">
    <property type="entry name" value="Nucleotide cyclase"/>
    <property type="match status" value="1"/>
</dbReference>
<dbReference type="SMART" id="SM00052">
    <property type="entry name" value="EAL"/>
    <property type="match status" value="1"/>
</dbReference>
<dbReference type="SUPFAM" id="SSF141868">
    <property type="entry name" value="EAL domain-like"/>
    <property type="match status" value="1"/>
</dbReference>
<accession>A0A6C0TZH5</accession>
<dbReference type="CDD" id="cd01948">
    <property type="entry name" value="EAL"/>
    <property type="match status" value="1"/>
</dbReference>
<dbReference type="PROSITE" id="PS50883">
    <property type="entry name" value="EAL"/>
    <property type="match status" value="1"/>
</dbReference>
<feature type="transmembrane region" description="Helical" evidence="1">
    <location>
        <begin position="150"/>
        <end position="169"/>
    </location>
</feature>
<dbReference type="Gene3D" id="3.30.70.270">
    <property type="match status" value="1"/>
</dbReference>
<evidence type="ECO:0000313" key="5">
    <source>
        <dbReference type="EMBL" id="QIB64769.1"/>
    </source>
</evidence>
<dbReference type="GO" id="GO:0071111">
    <property type="term" value="F:cyclic-guanylate-specific phosphodiesterase activity"/>
    <property type="evidence" value="ECO:0007669"/>
    <property type="project" value="InterPro"/>
</dbReference>
<feature type="domain" description="EAL" evidence="2">
    <location>
        <begin position="406"/>
        <end position="643"/>
    </location>
</feature>
<evidence type="ECO:0000256" key="1">
    <source>
        <dbReference type="SAM" id="Phobius"/>
    </source>
</evidence>
<keyword evidence="1" id="KW-0812">Transmembrane</keyword>
<dbReference type="InterPro" id="IPR050706">
    <property type="entry name" value="Cyclic-di-GMP_PDE-like"/>
</dbReference>
<feature type="transmembrane region" description="Helical" evidence="1">
    <location>
        <begin position="6"/>
        <end position="25"/>
    </location>
</feature>
<dbReference type="InterPro" id="IPR042461">
    <property type="entry name" value="LapD_MoxY_peri_C"/>
</dbReference>
<reference evidence="5 6" key="1">
    <citation type="submission" date="2020-02" db="EMBL/GenBank/DDBJ databases">
        <title>Genome sequencing for Kineobactrum sp. M2.</title>
        <authorList>
            <person name="Park S.-J."/>
        </authorList>
    </citation>
    <scope>NUCLEOTIDE SEQUENCE [LARGE SCALE GENOMIC DNA]</scope>
    <source>
        <strain evidence="5 6">M2</strain>
    </source>
</reference>
<keyword evidence="1" id="KW-0472">Membrane</keyword>
<keyword evidence="6" id="KW-1185">Reference proteome</keyword>
<gene>
    <name evidence="5" type="ORF">G3T16_04580</name>
</gene>
<dbReference type="Pfam" id="PF00990">
    <property type="entry name" value="GGDEF"/>
    <property type="match status" value="1"/>
</dbReference>
<evidence type="ECO:0000259" key="3">
    <source>
        <dbReference type="PROSITE" id="PS50885"/>
    </source>
</evidence>
<dbReference type="PROSITE" id="PS50885">
    <property type="entry name" value="HAMP"/>
    <property type="match status" value="1"/>
</dbReference>
<dbReference type="InterPro" id="IPR001633">
    <property type="entry name" value="EAL_dom"/>
</dbReference>
<dbReference type="RefSeq" id="WP_163494019.1">
    <property type="nucleotide sequence ID" value="NZ_CP048711.1"/>
</dbReference>
<dbReference type="KEGG" id="kim:G3T16_04580"/>
<feature type="domain" description="GGDEF" evidence="4">
    <location>
        <begin position="263"/>
        <end position="394"/>
    </location>
</feature>
<evidence type="ECO:0000259" key="4">
    <source>
        <dbReference type="PROSITE" id="PS50887"/>
    </source>
</evidence>
<dbReference type="GO" id="GO:0007165">
    <property type="term" value="P:signal transduction"/>
    <property type="evidence" value="ECO:0007669"/>
    <property type="project" value="InterPro"/>
</dbReference>
<name>A0A6C0TZH5_9GAMM</name>
<dbReference type="Gene3D" id="6.20.270.20">
    <property type="entry name" value="LapD/MoxY periplasmic domain"/>
    <property type="match status" value="1"/>
</dbReference>